<feature type="transmembrane region" description="Helical" evidence="6">
    <location>
        <begin position="127"/>
        <end position="148"/>
    </location>
</feature>
<evidence type="ECO:0000256" key="6">
    <source>
        <dbReference type="SAM" id="Phobius"/>
    </source>
</evidence>
<dbReference type="AlphaFoldDB" id="A0A9X1IR79"/>
<evidence type="ECO:0000256" key="3">
    <source>
        <dbReference type="ARBA" id="ARBA00022692"/>
    </source>
</evidence>
<comment type="subcellular location">
    <subcellularLocation>
        <location evidence="1">Cell membrane</location>
        <topology evidence="1">Multi-pass membrane protein</topology>
    </subcellularLocation>
</comment>
<evidence type="ECO:0000313" key="8">
    <source>
        <dbReference type="EMBL" id="MBT2187258.1"/>
    </source>
</evidence>
<dbReference type="Proteomes" id="UP001138757">
    <property type="component" value="Unassembled WGS sequence"/>
</dbReference>
<feature type="transmembrane region" description="Helical" evidence="6">
    <location>
        <begin position="305"/>
        <end position="325"/>
    </location>
</feature>
<evidence type="ECO:0000256" key="4">
    <source>
        <dbReference type="ARBA" id="ARBA00022989"/>
    </source>
</evidence>
<evidence type="ECO:0000256" key="1">
    <source>
        <dbReference type="ARBA" id="ARBA00004651"/>
    </source>
</evidence>
<feature type="domain" description="Type II secretion system protein GspF" evidence="7">
    <location>
        <begin position="166"/>
        <end position="290"/>
    </location>
</feature>
<keyword evidence="4 6" id="KW-1133">Transmembrane helix</keyword>
<evidence type="ECO:0000256" key="2">
    <source>
        <dbReference type="ARBA" id="ARBA00022475"/>
    </source>
</evidence>
<dbReference type="EMBL" id="JAHGAW010000006">
    <property type="protein sequence ID" value="MBT2187258.1"/>
    <property type="molecule type" value="Genomic_DNA"/>
</dbReference>
<dbReference type="PANTHER" id="PTHR35007:SF1">
    <property type="entry name" value="PILUS ASSEMBLY PROTEIN"/>
    <property type="match status" value="1"/>
</dbReference>
<feature type="transmembrane region" description="Helical" evidence="6">
    <location>
        <begin position="6"/>
        <end position="27"/>
    </location>
</feature>
<dbReference type="RefSeq" id="WP_214623068.1">
    <property type="nucleotide sequence ID" value="NZ_JAHGAW010000006.1"/>
</dbReference>
<dbReference type="InterPro" id="IPR018076">
    <property type="entry name" value="T2SS_GspF_dom"/>
</dbReference>
<feature type="transmembrane region" description="Helical" evidence="6">
    <location>
        <begin position="278"/>
        <end position="299"/>
    </location>
</feature>
<gene>
    <name evidence="8" type="ORF">KK488_09910</name>
</gene>
<name>A0A9X1IR79_9SPHN</name>
<keyword evidence="3 6" id="KW-0812">Transmembrane</keyword>
<comment type="caution">
    <text evidence="8">The sequence shown here is derived from an EMBL/GenBank/DDBJ whole genome shotgun (WGS) entry which is preliminary data.</text>
</comment>
<evidence type="ECO:0000256" key="5">
    <source>
        <dbReference type="ARBA" id="ARBA00023136"/>
    </source>
</evidence>
<protein>
    <submittedName>
        <fullName evidence="8">Type II secretion system F family protein</fullName>
    </submittedName>
</protein>
<dbReference type="Gene3D" id="1.20.81.30">
    <property type="entry name" value="Type II secretion system (T2SS), domain F"/>
    <property type="match status" value="1"/>
</dbReference>
<reference evidence="8" key="1">
    <citation type="submission" date="2021-05" db="EMBL/GenBank/DDBJ databases">
        <title>Genome of Sphingobium sp. strain.</title>
        <authorList>
            <person name="Fan R."/>
        </authorList>
    </citation>
    <scope>NUCLEOTIDE SEQUENCE</scope>
    <source>
        <strain evidence="8">H33</strain>
    </source>
</reference>
<organism evidence="8 9">
    <name type="scientific">Sphingobium nicotianae</name>
    <dbReference type="NCBI Taxonomy" id="2782607"/>
    <lineage>
        <taxon>Bacteria</taxon>
        <taxon>Pseudomonadati</taxon>
        <taxon>Pseudomonadota</taxon>
        <taxon>Alphaproteobacteria</taxon>
        <taxon>Sphingomonadales</taxon>
        <taxon>Sphingomonadaceae</taxon>
        <taxon>Sphingobium</taxon>
    </lineage>
</organism>
<keyword evidence="9" id="KW-1185">Reference proteome</keyword>
<sequence>MSDTVIRTLVLVLIFGTVFLISEMVLGQWRASGSSSRAINKRLRMIEQGNDRREIITQIRKDSADGLGKLPGLAGRLLGSFEKTIRASKIGLTAKQGLAAMAAAAATVFCLIVISAGLFGFGLTLGTIQLALVLAICIGIVLPMLFLAQVAQKRRAKMQEQFPVALDIFVRGLRAGHPIASALNLLATEMEDPIGSEFGLVTDEVAYGADLRDSLQDMADRWDLEDMRMFVVSLSVQNETGGNLAEILENLSQVIRERASMYMKVRALSSEGRMSAKVLTALPIGTFALVFATNPAFYLEYSNDPAFIMGFSLLIGLYLLGVFIIRRMVDLKV</sequence>
<dbReference type="PANTHER" id="PTHR35007">
    <property type="entry name" value="INTEGRAL MEMBRANE PROTEIN-RELATED"/>
    <property type="match status" value="1"/>
</dbReference>
<proteinExistence type="predicted"/>
<evidence type="ECO:0000313" key="9">
    <source>
        <dbReference type="Proteomes" id="UP001138757"/>
    </source>
</evidence>
<dbReference type="InterPro" id="IPR042094">
    <property type="entry name" value="T2SS_GspF_sf"/>
</dbReference>
<evidence type="ECO:0000259" key="7">
    <source>
        <dbReference type="Pfam" id="PF00482"/>
    </source>
</evidence>
<accession>A0A9X1IR79</accession>
<dbReference type="Pfam" id="PF00482">
    <property type="entry name" value="T2SSF"/>
    <property type="match status" value="1"/>
</dbReference>
<feature type="transmembrane region" description="Helical" evidence="6">
    <location>
        <begin position="98"/>
        <end position="121"/>
    </location>
</feature>
<keyword evidence="5 6" id="KW-0472">Membrane</keyword>
<keyword evidence="2" id="KW-1003">Cell membrane</keyword>
<dbReference type="GO" id="GO:0005886">
    <property type="term" value="C:plasma membrane"/>
    <property type="evidence" value="ECO:0007669"/>
    <property type="project" value="UniProtKB-SubCell"/>
</dbReference>